<dbReference type="Proteomes" id="UP000007151">
    <property type="component" value="Unassembled WGS sequence"/>
</dbReference>
<name>A0A212FK12_DANPL</name>
<keyword evidence="2" id="KW-1185">Reference proteome</keyword>
<sequence length="293" mass="34033">MYECFLEIAFEAELNTKEDPELLELAPELCNEDASTRATAVTNLRNMIFERAECKPHRTDDAFLLRFLRARDFIVPRAHKLLVRYYTFRAEYPHLYKDVDLWGLMKVKSAYEGSMVDRPDIGRLSIFRFGTWDPNEFPVDDLIRTGMAITEIGIRQPKLQIMGGTVIVDLEGITLRHAATLTPTIAYQIVCLMGLVTPTRIKSVHIINYSWVLNTFFYLFKKFIPQEAWSKIIFHGSDLKSLQQQIDPECLPARYGGTCRNHVPIGVWLQKIKKYRDEQFDREMKALGYVVKE</sequence>
<proteinExistence type="predicted"/>
<evidence type="ECO:0000313" key="2">
    <source>
        <dbReference type="Proteomes" id="UP000007151"/>
    </source>
</evidence>
<dbReference type="OrthoDB" id="7837562at2759"/>
<dbReference type="Gene3D" id="1.10.8.20">
    <property type="entry name" value="N-terminal domain of phosphatidylinositol transfer protein sec14p"/>
    <property type="match status" value="1"/>
</dbReference>
<protein>
    <submittedName>
        <fullName evidence="1">Alpha-tocopherol transfer protein isoform 1</fullName>
    </submittedName>
</protein>
<reference evidence="1 2" key="1">
    <citation type="journal article" date="2011" name="Cell">
        <title>The monarch butterfly genome yields insights into long-distance migration.</title>
        <authorList>
            <person name="Zhan S."/>
            <person name="Merlin C."/>
            <person name="Boore J.L."/>
            <person name="Reppert S.M."/>
        </authorList>
    </citation>
    <scope>NUCLEOTIDE SEQUENCE [LARGE SCALE GENOMIC DNA]</scope>
    <source>
        <strain evidence="1">F-2</strain>
    </source>
</reference>
<dbReference type="Pfam" id="PF03765">
    <property type="entry name" value="CRAL_TRIO_N"/>
    <property type="match status" value="1"/>
</dbReference>
<dbReference type="InterPro" id="IPR036273">
    <property type="entry name" value="CRAL/TRIO_N_dom_sf"/>
</dbReference>
<dbReference type="InterPro" id="IPR036865">
    <property type="entry name" value="CRAL-TRIO_dom_sf"/>
</dbReference>
<dbReference type="SMART" id="SM01100">
    <property type="entry name" value="CRAL_TRIO_N"/>
    <property type="match status" value="1"/>
</dbReference>
<dbReference type="SUPFAM" id="SSF46938">
    <property type="entry name" value="CRAL/TRIO N-terminal domain"/>
    <property type="match status" value="1"/>
</dbReference>
<dbReference type="KEGG" id="dpl:KGM_200022"/>
<accession>A0A212FK12</accession>
<dbReference type="PROSITE" id="PS50191">
    <property type="entry name" value="CRAL_TRIO"/>
    <property type="match status" value="1"/>
</dbReference>
<dbReference type="InterPro" id="IPR001251">
    <property type="entry name" value="CRAL-TRIO_dom"/>
</dbReference>
<dbReference type="EMBL" id="AGBW02008159">
    <property type="protein sequence ID" value="OWR54085.1"/>
    <property type="molecule type" value="Genomic_DNA"/>
</dbReference>
<dbReference type="SUPFAM" id="SSF52087">
    <property type="entry name" value="CRAL/TRIO domain"/>
    <property type="match status" value="1"/>
</dbReference>
<dbReference type="PANTHER" id="PTHR10174">
    <property type="entry name" value="ALPHA-TOCOPHEROL TRANSFER PROTEIN-RELATED"/>
    <property type="match status" value="1"/>
</dbReference>
<comment type="caution">
    <text evidence="1">The sequence shown here is derived from an EMBL/GenBank/DDBJ whole genome shotgun (WGS) entry which is preliminary data.</text>
</comment>
<dbReference type="PRINTS" id="PR00180">
    <property type="entry name" value="CRETINALDHBP"/>
</dbReference>
<dbReference type="InterPro" id="IPR011074">
    <property type="entry name" value="CRAL/TRIO_N_dom"/>
</dbReference>
<gene>
    <name evidence="1" type="ORF">KGM_200022</name>
</gene>
<dbReference type="AlphaFoldDB" id="A0A212FK12"/>
<dbReference type="SMART" id="SM00516">
    <property type="entry name" value="SEC14"/>
    <property type="match status" value="1"/>
</dbReference>
<dbReference type="Pfam" id="PF00650">
    <property type="entry name" value="CRAL_TRIO"/>
    <property type="match status" value="1"/>
</dbReference>
<dbReference type="GO" id="GO:0016020">
    <property type="term" value="C:membrane"/>
    <property type="evidence" value="ECO:0007669"/>
    <property type="project" value="TreeGrafter"/>
</dbReference>
<dbReference type="eggNOG" id="KOG1471">
    <property type="taxonomic scope" value="Eukaryota"/>
</dbReference>
<organism evidence="1 2">
    <name type="scientific">Danaus plexippus plexippus</name>
    <dbReference type="NCBI Taxonomy" id="278856"/>
    <lineage>
        <taxon>Eukaryota</taxon>
        <taxon>Metazoa</taxon>
        <taxon>Ecdysozoa</taxon>
        <taxon>Arthropoda</taxon>
        <taxon>Hexapoda</taxon>
        <taxon>Insecta</taxon>
        <taxon>Pterygota</taxon>
        <taxon>Neoptera</taxon>
        <taxon>Endopterygota</taxon>
        <taxon>Lepidoptera</taxon>
        <taxon>Glossata</taxon>
        <taxon>Ditrysia</taxon>
        <taxon>Papilionoidea</taxon>
        <taxon>Nymphalidae</taxon>
        <taxon>Danainae</taxon>
        <taxon>Danaini</taxon>
        <taxon>Danaina</taxon>
        <taxon>Danaus</taxon>
        <taxon>Danaus</taxon>
    </lineage>
</organism>
<dbReference type="CDD" id="cd00170">
    <property type="entry name" value="SEC14"/>
    <property type="match status" value="1"/>
</dbReference>
<evidence type="ECO:0000313" key="1">
    <source>
        <dbReference type="EMBL" id="OWR54085.1"/>
    </source>
</evidence>
<dbReference type="GO" id="GO:1902936">
    <property type="term" value="F:phosphatidylinositol bisphosphate binding"/>
    <property type="evidence" value="ECO:0007669"/>
    <property type="project" value="TreeGrafter"/>
</dbReference>
<dbReference type="PANTHER" id="PTHR10174:SF234">
    <property type="entry name" value="SD01558P"/>
    <property type="match status" value="1"/>
</dbReference>
<dbReference type="Gene3D" id="3.40.525.10">
    <property type="entry name" value="CRAL-TRIO lipid binding domain"/>
    <property type="match status" value="1"/>
</dbReference>